<protein>
    <submittedName>
        <fullName evidence="2">DUF302 domain-containing protein</fullName>
    </submittedName>
</protein>
<reference evidence="2 3" key="1">
    <citation type="submission" date="2023-07" db="EMBL/GenBank/DDBJ databases">
        <title>Nocardioides sp. nov WY-20 isolated from soil.</title>
        <authorList>
            <person name="Liu B."/>
            <person name="Wan Y."/>
        </authorList>
    </citation>
    <scope>NUCLEOTIDE SEQUENCE [LARGE SCALE GENOMIC DNA]</scope>
    <source>
        <strain evidence="2 3">WY-20</strain>
    </source>
</reference>
<organism evidence="2 3">
    <name type="scientific">Nocardioides jiangxiensis</name>
    <dbReference type="NCBI Taxonomy" id="3064524"/>
    <lineage>
        <taxon>Bacteria</taxon>
        <taxon>Bacillati</taxon>
        <taxon>Actinomycetota</taxon>
        <taxon>Actinomycetes</taxon>
        <taxon>Propionibacteriales</taxon>
        <taxon>Nocardioidaceae</taxon>
        <taxon>Nocardioides</taxon>
    </lineage>
</organism>
<dbReference type="RefSeq" id="WP_305026986.1">
    <property type="nucleotide sequence ID" value="NZ_JAUQTA010000001.1"/>
</dbReference>
<evidence type="ECO:0000313" key="3">
    <source>
        <dbReference type="Proteomes" id="UP001233314"/>
    </source>
</evidence>
<accession>A0ABT9AYU3</accession>
<feature type="domain" description="DUF302" evidence="1">
    <location>
        <begin position="36"/>
        <end position="99"/>
    </location>
</feature>
<gene>
    <name evidence="2" type="ORF">Q5722_04345</name>
</gene>
<comment type="caution">
    <text evidence="2">The sequence shown here is derived from an EMBL/GenBank/DDBJ whole genome shotgun (WGS) entry which is preliminary data.</text>
</comment>
<dbReference type="CDD" id="cd14797">
    <property type="entry name" value="DUF302"/>
    <property type="match status" value="1"/>
</dbReference>
<evidence type="ECO:0000313" key="2">
    <source>
        <dbReference type="EMBL" id="MDO7867595.1"/>
    </source>
</evidence>
<dbReference type="Gene3D" id="3.30.310.70">
    <property type="entry name" value="TT1751-like domain"/>
    <property type="match status" value="1"/>
</dbReference>
<dbReference type="InterPro" id="IPR035923">
    <property type="entry name" value="TT1751-like_sf"/>
</dbReference>
<evidence type="ECO:0000259" key="1">
    <source>
        <dbReference type="Pfam" id="PF03625"/>
    </source>
</evidence>
<dbReference type="Proteomes" id="UP001233314">
    <property type="component" value="Unassembled WGS sequence"/>
</dbReference>
<proteinExistence type="predicted"/>
<dbReference type="InterPro" id="IPR016796">
    <property type="entry name" value="UCP021774"/>
</dbReference>
<name>A0ABT9AYU3_9ACTN</name>
<dbReference type="Pfam" id="PF03625">
    <property type="entry name" value="DUF302"/>
    <property type="match status" value="1"/>
</dbReference>
<dbReference type="InterPro" id="IPR005180">
    <property type="entry name" value="DUF302"/>
</dbReference>
<dbReference type="PIRSF" id="PIRSF021774">
    <property type="entry name" value="UCP021774"/>
    <property type="match status" value="1"/>
</dbReference>
<dbReference type="SUPFAM" id="SSF103247">
    <property type="entry name" value="TT1751-like"/>
    <property type="match status" value="1"/>
</dbReference>
<dbReference type="PANTHER" id="PTHR38342">
    <property type="entry name" value="SLR5037 PROTEIN"/>
    <property type="match status" value="1"/>
</dbReference>
<dbReference type="PANTHER" id="PTHR38342:SF1">
    <property type="entry name" value="SLR5037 PROTEIN"/>
    <property type="match status" value="1"/>
</dbReference>
<sequence>MEEFTLASTIAAPYDEAVARVRHALADAGFGVLTEIDLKATLKAKLDLDVAPRVILGACRPQLAHRALEADPRVAAMLPCNVVVSAVDDGTSRVEVFDPAAMTSFSASSAIAEVAAEARDRLTQMLARLEGQEA</sequence>
<dbReference type="EMBL" id="JAUQTA010000001">
    <property type="protein sequence ID" value="MDO7867595.1"/>
    <property type="molecule type" value="Genomic_DNA"/>
</dbReference>
<keyword evidence="3" id="KW-1185">Reference proteome</keyword>